<dbReference type="EMBL" id="JAULSO010000003">
    <property type="protein sequence ID" value="KAK3685264.1"/>
    <property type="molecule type" value="Genomic_DNA"/>
</dbReference>
<name>A0AAE1CA53_9PEZI</name>
<sequence>MTPRLLFPIFKRNMVRRISTALPVTWLLLNRVPHAQPVEEGTKNISRKARRKGKSSGVGWVGWVRTKGPENHCHLRITP</sequence>
<keyword evidence="2" id="KW-1185">Reference proteome</keyword>
<gene>
    <name evidence="1" type="ORF">B0T22DRAFT_465232</name>
</gene>
<reference evidence="1" key="2">
    <citation type="submission" date="2023-06" db="EMBL/GenBank/DDBJ databases">
        <authorList>
            <consortium name="Lawrence Berkeley National Laboratory"/>
            <person name="Haridas S."/>
            <person name="Hensen N."/>
            <person name="Bonometti L."/>
            <person name="Westerberg I."/>
            <person name="Brannstrom I.O."/>
            <person name="Guillou S."/>
            <person name="Cros-Aarteil S."/>
            <person name="Calhoun S."/>
            <person name="Kuo A."/>
            <person name="Mondo S."/>
            <person name="Pangilinan J."/>
            <person name="Riley R."/>
            <person name="Labutti K."/>
            <person name="Andreopoulos B."/>
            <person name="Lipzen A."/>
            <person name="Chen C."/>
            <person name="Yanf M."/>
            <person name="Daum C."/>
            <person name="Ng V."/>
            <person name="Clum A."/>
            <person name="Steindorff A."/>
            <person name="Ohm R."/>
            <person name="Martin F."/>
            <person name="Silar P."/>
            <person name="Natvig D."/>
            <person name="Lalanne C."/>
            <person name="Gautier V."/>
            <person name="Ament-Velasquez S.L."/>
            <person name="Kruys A."/>
            <person name="Hutchinson M.I."/>
            <person name="Powell A.J."/>
            <person name="Barry K."/>
            <person name="Miller A.N."/>
            <person name="Grigoriev I.V."/>
            <person name="Debuchy R."/>
            <person name="Gladieux P."/>
            <person name="Thoren M.H."/>
            <person name="Johannesson H."/>
        </authorList>
    </citation>
    <scope>NUCLEOTIDE SEQUENCE</scope>
    <source>
        <strain evidence="1">CBS 314.62</strain>
    </source>
</reference>
<reference evidence="1" key="1">
    <citation type="journal article" date="2023" name="Mol. Phylogenet. Evol.">
        <title>Genome-scale phylogeny and comparative genomics of the fungal order Sordariales.</title>
        <authorList>
            <person name="Hensen N."/>
            <person name="Bonometti L."/>
            <person name="Westerberg I."/>
            <person name="Brannstrom I.O."/>
            <person name="Guillou S."/>
            <person name="Cros-Aarteil S."/>
            <person name="Calhoun S."/>
            <person name="Haridas S."/>
            <person name="Kuo A."/>
            <person name="Mondo S."/>
            <person name="Pangilinan J."/>
            <person name="Riley R."/>
            <person name="LaButti K."/>
            <person name="Andreopoulos B."/>
            <person name="Lipzen A."/>
            <person name="Chen C."/>
            <person name="Yan M."/>
            <person name="Daum C."/>
            <person name="Ng V."/>
            <person name="Clum A."/>
            <person name="Steindorff A."/>
            <person name="Ohm R.A."/>
            <person name="Martin F."/>
            <person name="Silar P."/>
            <person name="Natvig D.O."/>
            <person name="Lalanne C."/>
            <person name="Gautier V."/>
            <person name="Ament-Velasquez S.L."/>
            <person name="Kruys A."/>
            <person name="Hutchinson M.I."/>
            <person name="Powell A.J."/>
            <person name="Barry K."/>
            <person name="Miller A.N."/>
            <person name="Grigoriev I.V."/>
            <person name="Debuchy R."/>
            <person name="Gladieux P."/>
            <person name="Hiltunen Thoren M."/>
            <person name="Johannesson H."/>
        </authorList>
    </citation>
    <scope>NUCLEOTIDE SEQUENCE</scope>
    <source>
        <strain evidence="1">CBS 314.62</strain>
    </source>
</reference>
<dbReference type="AlphaFoldDB" id="A0AAE1CA53"/>
<protein>
    <submittedName>
        <fullName evidence="1">Uncharacterized protein</fullName>
    </submittedName>
</protein>
<comment type="caution">
    <text evidence="1">The sequence shown here is derived from an EMBL/GenBank/DDBJ whole genome shotgun (WGS) entry which is preliminary data.</text>
</comment>
<proteinExistence type="predicted"/>
<evidence type="ECO:0000313" key="2">
    <source>
        <dbReference type="Proteomes" id="UP001270362"/>
    </source>
</evidence>
<dbReference type="Proteomes" id="UP001270362">
    <property type="component" value="Unassembled WGS sequence"/>
</dbReference>
<organism evidence="1 2">
    <name type="scientific">Podospora appendiculata</name>
    <dbReference type="NCBI Taxonomy" id="314037"/>
    <lineage>
        <taxon>Eukaryota</taxon>
        <taxon>Fungi</taxon>
        <taxon>Dikarya</taxon>
        <taxon>Ascomycota</taxon>
        <taxon>Pezizomycotina</taxon>
        <taxon>Sordariomycetes</taxon>
        <taxon>Sordariomycetidae</taxon>
        <taxon>Sordariales</taxon>
        <taxon>Podosporaceae</taxon>
        <taxon>Podospora</taxon>
    </lineage>
</organism>
<evidence type="ECO:0000313" key="1">
    <source>
        <dbReference type="EMBL" id="KAK3685264.1"/>
    </source>
</evidence>
<accession>A0AAE1CA53</accession>